<evidence type="ECO:0000313" key="2">
    <source>
        <dbReference type="RefSeq" id="XP_030745574.1"/>
    </source>
</evidence>
<dbReference type="GO" id="GO:0061462">
    <property type="term" value="P:protein localization to lysosome"/>
    <property type="evidence" value="ECO:0007669"/>
    <property type="project" value="TreeGrafter"/>
</dbReference>
<dbReference type="PANTHER" id="PTHR31581">
    <property type="entry name" value="KICSTOR COMPLEX PROTEIN C12ORF66"/>
    <property type="match status" value="1"/>
</dbReference>
<dbReference type="InterPro" id="IPR038060">
    <property type="entry name" value="C12orf66-like_central_sf"/>
</dbReference>
<dbReference type="GeneID" id="115874540"/>
<dbReference type="Pfam" id="PF09404">
    <property type="entry name" value="C12orf66_like"/>
    <property type="match status" value="1"/>
</dbReference>
<organism evidence="1 2">
    <name type="scientific">Sitophilus oryzae</name>
    <name type="common">Rice weevil</name>
    <name type="synonym">Curculio oryzae</name>
    <dbReference type="NCBI Taxonomy" id="7048"/>
    <lineage>
        <taxon>Eukaryota</taxon>
        <taxon>Metazoa</taxon>
        <taxon>Ecdysozoa</taxon>
        <taxon>Arthropoda</taxon>
        <taxon>Hexapoda</taxon>
        <taxon>Insecta</taxon>
        <taxon>Pterygota</taxon>
        <taxon>Neoptera</taxon>
        <taxon>Endopterygota</taxon>
        <taxon>Coleoptera</taxon>
        <taxon>Polyphaga</taxon>
        <taxon>Cucujiformia</taxon>
        <taxon>Curculionidae</taxon>
        <taxon>Dryophthorinae</taxon>
        <taxon>Sitophilus</taxon>
    </lineage>
</organism>
<dbReference type="InParanoid" id="A0A6J2X3Q9"/>
<dbReference type="AlphaFoldDB" id="A0A6J2X3Q9"/>
<dbReference type="Gene3D" id="1.10.3450.30">
    <property type="match status" value="1"/>
</dbReference>
<dbReference type="PANTHER" id="PTHR31581:SF1">
    <property type="entry name" value="KICSTOR SUBUNIT 2"/>
    <property type="match status" value="1"/>
</dbReference>
<protein>
    <submittedName>
        <fullName evidence="2">KICSTOR complex protein C12orf66-like</fullName>
    </submittedName>
</protein>
<dbReference type="GO" id="GO:0042149">
    <property type="term" value="P:cellular response to glucose starvation"/>
    <property type="evidence" value="ECO:0007669"/>
    <property type="project" value="TreeGrafter"/>
</dbReference>
<dbReference type="KEGG" id="soy:115874540"/>
<name>A0A6J2X3Q9_SITOR</name>
<reference evidence="2" key="1">
    <citation type="submission" date="2025-08" db="UniProtKB">
        <authorList>
            <consortium name="RefSeq"/>
        </authorList>
    </citation>
    <scope>IDENTIFICATION</scope>
    <source>
        <tissue evidence="2">Gonads</tissue>
    </source>
</reference>
<gene>
    <name evidence="2" type="primary">LOC115874540</name>
</gene>
<dbReference type="OrthoDB" id="18134at2759"/>
<evidence type="ECO:0000313" key="1">
    <source>
        <dbReference type="Proteomes" id="UP000504635"/>
    </source>
</evidence>
<dbReference type="Proteomes" id="UP000504635">
    <property type="component" value="Unplaced"/>
</dbReference>
<dbReference type="SUPFAM" id="SSF160651">
    <property type="entry name" value="FLJ32549 C-terminal domain-like"/>
    <property type="match status" value="1"/>
</dbReference>
<dbReference type="RefSeq" id="XP_030745574.1">
    <property type="nucleotide sequence ID" value="XM_030889714.1"/>
</dbReference>
<keyword evidence="1" id="KW-1185">Reference proteome</keyword>
<dbReference type="GO" id="GO:1904262">
    <property type="term" value="P:negative regulation of TORC1 signaling"/>
    <property type="evidence" value="ECO:0007669"/>
    <property type="project" value="TreeGrafter"/>
</dbReference>
<dbReference type="SUPFAM" id="SSF158548">
    <property type="entry name" value="FLJ32549 domain-like"/>
    <property type="match status" value="1"/>
</dbReference>
<proteinExistence type="predicted"/>
<sequence>MEKEDEFLFNFFTYISQLCFDKAKEHAEKEKVPKAPTSPKTMFLNFLQQLALAEKSYMDLGFLQNKQKSFLRKDNSLRSVYETMKNDLKKIEDGCKNSYQELQNYCQNIMQFLNARVNLIDLYEKVYNLAMGNKHIVYIDILNVIETIIQNNHFGFTNICLTPVKTVFSFECEVLQQLFKAMYELNRLQFLLSLALIHGAHTTLGAWESRMQRETWKLGLFKNSPLPALFLWLQKLKGSVLSKFSLYFHDILANQTAPNDMRHLCSKLQNDYYQKMVSFQKKFEAACVILLSDNKVNEDIDDYDSFPIIVSYPPRSPKQLDTILKMISETTELLNLNRPITKFRSQDQCTYFLSMVEPNIYFVILFESKKSEKDTSIGNFINDFCTNLRCTKIFVSLKNPVK</sequence>
<accession>A0A6J2X3Q9</accession>
<dbReference type="InterPro" id="IPR018544">
    <property type="entry name" value="KICS_2"/>
</dbReference>
<dbReference type="GO" id="GO:0034198">
    <property type="term" value="P:cellular response to amino acid starvation"/>
    <property type="evidence" value="ECO:0007669"/>
    <property type="project" value="TreeGrafter"/>
</dbReference>